<comment type="similarity">
    <text evidence="1 4">Belongs to the 5-formyltetrahydrofolate cyclo-ligase family.</text>
</comment>
<dbReference type="InterPro" id="IPR037171">
    <property type="entry name" value="NagB/RpiA_transferase-like"/>
</dbReference>
<evidence type="ECO:0000313" key="6">
    <source>
        <dbReference type="Proteomes" id="UP000002526"/>
    </source>
</evidence>
<dbReference type="Gene3D" id="3.40.50.10420">
    <property type="entry name" value="NagB/RpiA/CoA transferase-like"/>
    <property type="match status" value="1"/>
</dbReference>
<organism evidence="5 6">
    <name type="scientific">Bradyrhizobium diazoefficiens (strain JCM 10833 / BCRC 13528 / IAM 13628 / NBRC 14792 / USDA 110)</name>
    <dbReference type="NCBI Taxonomy" id="224911"/>
    <lineage>
        <taxon>Bacteria</taxon>
        <taxon>Pseudomonadati</taxon>
        <taxon>Pseudomonadota</taxon>
        <taxon>Alphaproteobacteria</taxon>
        <taxon>Hyphomicrobiales</taxon>
        <taxon>Nitrobacteraceae</taxon>
        <taxon>Bradyrhizobium</taxon>
    </lineage>
</organism>
<sequence>MSCPRRRASSTPRRLGSCNSRLWNTGSPAFAGDDSGARLCLRGKARMSNSKAELRAKALAKRDALSEKKRAAAATKLAKRGLPFKLLPGSIVSGYSPIRSEIDPMQLLRKLAEEGARLALPCVTARGQSLVFRIFHPNDRLMLGPLGIPEPSPAASEVIPDIMLTPLAAFDRLGHRIGYGAGHYDFTFAHLRKTKQIVGIGLAFAAQEIEAVPALSHDVALDYVLTESDVFDFRSSEVAHSLRG</sequence>
<keyword evidence="6" id="KW-1185">Reference proteome</keyword>
<dbReference type="KEGG" id="bja:blr1527"/>
<dbReference type="EMBL" id="BA000040">
    <property type="protein sequence ID" value="BAC46792.1"/>
    <property type="molecule type" value="Genomic_DNA"/>
</dbReference>
<dbReference type="GO" id="GO:0030272">
    <property type="term" value="F:5-formyltetrahydrofolate cyclo-ligase activity"/>
    <property type="evidence" value="ECO:0000318"/>
    <property type="project" value="GO_Central"/>
</dbReference>
<dbReference type="Proteomes" id="UP000002526">
    <property type="component" value="Chromosome"/>
</dbReference>
<dbReference type="InterPro" id="IPR024185">
    <property type="entry name" value="FTHF_cligase-like_sf"/>
</dbReference>
<dbReference type="GO" id="GO:0005524">
    <property type="term" value="F:ATP binding"/>
    <property type="evidence" value="ECO:0007669"/>
    <property type="project" value="UniProtKB-KW"/>
</dbReference>
<comment type="catalytic activity">
    <reaction evidence="4">
        <text>(6S)-5-formyl-5,6,7,8-tetrahydrofolate + ATP = (6R)-5,10-methenyltetrahydrofolate + ADP + phosphate</text>
        <dbReference type="Rhea" id="RHEA:10488"/>
        <dbReference type="ChEBI" id="CHEBI:30616"/>
        <dbReference type="ChEBI" id="CHEBI:43474"/>
        <dbReference type="ChEBI" id="CHEBI:57455"/>
        <dbReference type="ChEBI" id="CHEBI:57457"/>
        <dbReference type="ChEBI" id="CHEBI:456216"/>
        <dbReference type="EC" id="6.3.3.2"/>
    </reaction>
</comment>
<dbReference type="HOGENOM" id="CLU_066245_0_1_5"/>
<keyword evidence="2 4" id="KW-0547">Nucleotide-binding</keyword>
<dbReference type="STRING" id="224911.AAV28_04575"/>
<evidence type="ECO:0000256" key="3">
    <source>
        <dbReference type="ARBA" id="ARBA00022840"/>
    </source>
</evidence>
<dbReference type="NCBIfam" id="TIGR02727">
    <property type="entry name" value="MTHFS_bact"/>
    <property type="match status" value="1"/>
</dbReference>
<keyword evidence="4" id="KW-0460">Magnesium</keyword>
<dbReference type="InterPro" id="IPR002698">
    <property type="entry name" value="FTHF_cligase"/>
</dbReference>
<dbReference type="PhylomeDB" id="Q89U90"/>
<dbReference type="Pfam" id="PF01812">
    <property type="entry name" value="5-FTHF_cyc-lig"/>
    <property type="match status" value="1"/>
</dbReference>
<dbReference type="eggNOG" id="COG0212">
    <property type="taxonomic scope" value="Bacteria"/>
</dbReference>
<protein>
    <recommendedName>
        <fullName evidence="4">5-formyltetrahydrofolate cyclo-ligase</fullName>
        <ecNumber evidence="4">6.3.3.2</ecNumber>
    </recommendedName>
</protein>
<evidence type="ECO:0000313" key="5">
    <source>
        <dbReference type="EMBL" id="BAC46792.1"/>
    </source>
</evidence>
<dbReference type="FunFam" id="3.40.50.10420:FF:000019">
    <property type="entry name" value="5-formyltetrahydrofolate cyclo-ligase"/>
    <property type="match status" value="1"/>
</dbReference>
<dbReference type="FunCoup" id="Q89U90">
    <property type="interactions" value="451"/>
</dbReference>
<dbReference type="InParanoid" id="Q89U90"/>
<dbReference type="GO" id="GO:0005737">
    <property type="term" value="C:cytoplasm"/>
    <property type="evidence" value="ECO:0000318"/>
    <property type="project" value="GO_Central"/>
</dbReference>
<dbReference type="GO" id="GO:0035999">
    <property type="term" value="P:tetrahydrofolate interconversion"/>
    <property type="evidence" value="ECO:0000318"/>
    <property type="project" value="GO_Central"/>
</dbReference>
<accession>Q89U90</accession>
<reference evidence="6" key="1">
    <citation type="journal article" date="2002" name="DNA Res.">
        <title>Complete genomic sequence of nitrogen-fixing symbiotic bacterium Bradyrhizobium japonicum USDA110.</title>
        <authorList>
            <person name="Kaneko T."/>
            <person name="Nakamura Y."/>
            <person name="Sato S."/>
            <person name="Minamisawa K."/>
            <person name="Uchiumi T."/>
            <person name="Sasamoto S."/>
            <person name="Watanabe A."/>
            <person name="Idesawa K."/>
            <person name="Iriguchi M."/>
            <person name="Kawashima K."/>
            <person name="Kohara M."/>
            <person name="Matsumoto M."/>
            <person name="Shimpo S."/>
            <person name="Tsuruoka H."/>
            <person name="Wada T."/>
            <person name="Yamada M."/>
            <person name="Tabata S."/>
        </authorList>
    </citation>
    <scope>NUCLEOTIDE SEQUENCE [LARGE SCALE GENOMIC DNA]</scope>
    <source>
        <strain evidence="6">JCM 10833 / BCRC 13528 / IAM 13628 / NBRC 14792 / USDA 110</strain>
    </source>
</reference>
<dbReference type="GO" id="GO:0046872">
    <property type="term" value="F:metal ion binding"/>
    <property type="evidence" value="ECO:0007669"/>
    <property type="project" value="UniProtKB-KW"/>
</dbReference>
<dbReference type="PANTHER" id="PTHR23407:SF1">
    <property type="entry name" value="5-FORMYLTETRAHYDROFOLATE CYCLO-LIGASE"/>
    <property type="match status" value="1"/>
</dbReference>
<keyword evidence="3 4" id="KW-0067">ATP-binding</keyword>
<dbReference type="GO" id="GO:0009396">
    <property type="term" value="P:folic acid-containing compound biosynthetic process"/>
    <property type="evidence" value="ECO:0000318"/>
    <property type="project" value="GO_Central"/>
</dbReference>
<evidence type="ECO:0000256" key="1">
    <source>
        <dbReference type="ARBA" id="ARBA00010638"/>
    </source>
</evidence>
<dbReference type="PANTHER" id="PTHR23407">
    <property type="entry name" value="ATPASE INHIBITOR/5-FORMYLTETRAHYDROFOLATE CYCLO-LIGASE"/>
    <property type="match status" value="1"/>
</dbReference>
<evidence type="ECO:0000256" key="2">
    <source>
        <dbReference type="ARBA" id="ARBA00022741"/>
    </source>
</evidence>
<dbReference type="EnsemblBacteria" id="BAC46792">
    <property type="protein sequence ID" value="BAC46792"/>
    <property type="gene ID" value="BAC46792"/>
</dbReference>
<evidence type="ECO:0000256" key="4">
    <source>
        <dbReference type="RuleBase" id="RU361279"/>
    </source>
</evidence>
<name>Q89U90_BRADU</name>
<dbReference type="EC" id="6.3.3.2" evidence="4"/>
<proteinExistence type="inferred from homology"/>
<dbReference type="AlphaFoldDB" id="Q89U90"/>
<dbReference type="OrthoDB" id="9801938at2"/>
<dbReference type="PATRIC" id="fig|224911.5.peg.1587"/>
<dbReference type="SUPFAM" id="SSF100950">
    <property type="entry name" value="NagB/RpiA/CoA transferase-like"/>
    <property type="match status" value="1"/>
</dbReference>
<comment type="cofactor">
    <cofactor evidence="4">
        <name>Mg(2+)</name>
        <dbReference type="ChEBI" id="CHEBI:18420"/>
    </cofactor>
</comment>
<keyword evidence="4" id="KW-0479">Metal-binding</keyword>
<gene>
    <name evidence="5" type="ordered locus">blr1527</name>
</gene>